<evidence type="ECO:0000256" key="1">
    <source>
        <dbReference type="SAM" id="MobiDB-lite"/>
    </source>
</evidence>
<proteinExistence type="predicted"/>
<feature type="region of interest" description="Disordered" evidence="1">
    <location>
        <begin position="186"/>
        <end position="230"/>
    </location>
</feature>
<feature type="region of interest" description="Disordered" evidence="1">
    <location>
        <begin position="1"/>
        <end position="116"/>
    </location>
</feature>
<reference evidence="4" key="2">
    <citation type="submission" date="2012-11" db="EMBL/GenBank/DDBJ databases">
        <authorList>
            <person name="Kuo A."/>
            <person name="Curtis B.A."/>
            <person name="Tanifuji G."/>
            <person name="Burki F."/>
            <person name="Gruber A."/>
            <person name="Irimia M."/>
            <person name="Maruyama S."/>
            <person name="Arias M.C."/>
            <person name="Ball S.G."/>
            <person name="Gile G.H."/>
            <person name="Hirakawa Y."/>
            <person name="Hopkins J.F."/>
            <person name="Rensing S.A."/>
            <person name="Schmutz J."/>
            <person name="Symeonidi A."/>
            <person name="Elias M."/>
            <person name="Eveleigh R.J."/>
            <person name="Herman E.K."/>
            <person name="Klute M.J."/>
            <person name="Nakayama T."/>
            <person name="Obornik M."/>
            <person name="Reyes-Prieto A."/>
            <person name="Armbrust E.V."/>
            <person name="Aves S.J."/>
            <person name="Beiko R.G."/>
            <person name="Coutinho P."/>
            <person name="Dacks J.B."/>
            <person name="Durnford D.G."/>
            <person name="Fast N.M."/>
            <person name="Green B.R."/>
            <person name="Grisdale C."/>
            <person name="Hempe F."/>
            <person name="Henrissat B."/>
            <person name="Hoppner M.P."/>
            <person name="Ishida K.-I."/>
            <person name="Kim E."/>
            <person name="Koreny L."/>
            <person name="Kroth P.G."/>
            <person name="Liu Y."/>
            <person name="Malik S.-B."/>
            <person name="Maier U.G."/>
            <person name="McRose D."/>
            <person name="Mock T."/>
            <person name="Neilson J.A."/>
            <person name="Onodera N.T."/>
            <person name="Poole A.M."/>
            <person name="Pritham E.J."/>
            <person name="Richards T.A."/>
            <person name="Rocap G."/>
            <person name="Roy S.W."/>
            <person name="Sarai C."/>
            <person name="Schaack S."/>
            <person name="Shirato S."/>
            <person name="Slamovits C.H."/>
            <person name="Spencer D.F."/>
            <person name="Suzuki S."/>
            <person name="Worden A.Z."/>
            <person name="Zauner S."/>
            <person name="Barry K."/>
            <person name="Bell C."/>
            <person name="Bharti A.K."/>
            <person name="Crow J.A."/>
            <person name="Grimwood J."/>
            <person name="Kramer R."/>
            <person name="Lindquist E."/>
            <person name="Lucas S."/>
            <person name="Salamov A."/>
            <person name="McFadden G.I."/>
            <person name="Lane C.E."/>
            <person name="Keeling P.J."/>
            <person name="Gray M.W."/>
            <person name="Grigoriev I.V."/>
            <person name="Archibald J.M."/>
        </authorList>
    </citation>
    <scope>NUCLEOTIDE SEQUENCE</scope>
    <source>
        <strain evidence="4">CCMP2712</strain>
    </source>
</reference>
<dbReference type="GeneID" id="17305811"/>
<dbReference type="EMBL" id="JH992983">
    <property type="protein sequence ID" value="EKX49140.1"/>
    <property type="molecule type" value="Genomic_DNA"/>
</dbReference>
<reference evidence="3" key="3">
    <citation type="submission" date="2015-06" db="UniProtKB">
        <authorList>
            <consortium name="EnsemblProtists"/>
        </authorList>
    </citation>
    <scope>IDENTIFICATION</scope>
</reference>
<evidence type="ECO:0000313" key="3">
    <source>
        <dbReference type="EnsemblProtists" id="EKX49140"/>
    </source>
</evidence>
<dbReference type="RefSeq" id="XP_005836120.1">
    <property type="nucleotide sequence ID" value="XM_005836063.1"/>
</dbReference>
<feature type="compositionally biased region" description="Basic and acidic residues" evidence="1">
    <location>
        <begin position="1"/>
        <end position="15"/>
    </location>
</feature>
<evidence type="ECO:0000313" key="2">
    <source>
        <dbReference type="EMBL" id="EKX49140.1"/>
    </source>
</evidence>
<name>L1JLW2_GUITC</name>
<organism evidence="2">
    <name type="scientific">Guillardia theta (strain CCMP2712)</name>
    <name type="common">Cryptophyte</name>
    <dbReference type="NCBI Taxonomy" id="905079"/>
    <lineage>
        <taxon>Eukaryota</taxon>
        <taxon>Cryptophyceae</taxon>
        <taxon>Pyrenomonadales</taxon>
        <taxon>Geminigeraceae</taxon>
        <taxon>Guillardia</taxon>
    </lineage>
</organism>
<accession>L1JLW2</accession>
<dbReference type="Proteomes" id="UP000011087">
    <property type="component" value="Unassembled WGS sequence"/>
</dbReference>
<dbReference type="AlphaFoldDB" id="L1JLW2"/>
<keyword evidence="4" id="KW-1185">Reference proteome</keyword>
<protein>
    <submittedName>
        <fullName evidence="2 3">Uncharacterized protein</fullName>
    </submittedName>
</protein>
<evidence type="ECO:0000313" key="4">
    <source>
        <dbReference type="Proteomes" id="UP000011087"/>
    </source>
</evidence>
<dbReference type="KEGG" id="gtt:GUITHDRAFT_136304"/>
<dbReference type="HOGENOM" id="CLU_807631_0_0_1"/>
<reference evidence="2 4" key="1">
    <citation type="journal article" date="2012" name="Nature">
        <title>Algal genomes reveal evolutionary mosaicism and the fate of nucleomorphs.</title>
        <authorList>
            <consortium name="DOE Joint Genome Institute"/>
            <person name="Curtis B.A."/>
            <person name="Tanifuji G."/>
            <person name="Burki F."/>
            <person name="Gruber A."/>
            <person name="Irimia M."/>
            <person name="Maruyama S."/>
            <person name="Arias M.C."/>
            <person name="Ball S.G."/>
            <person name="Gile G.H."/>
            <person name="Hirakawa Y."/>
            <person name="Hopkins J.F."/>
            <person name="Kuo A."/>
            <person name="Rensing S.A."/>
            <person name="Schmutz J."/>
            <person name="Symeonidi A."/>
            <person name="Elias M."/>
            <person name="Eveleigh R.J."/>
            <person name="Herman E.K."/>
            <person name="Klute M.J."/>
            <person name="Nakayama T."/>
            <person name="Obornik M."/>
            <person name="Reyes-Prieto A."/>
            <person name="Armbrust E.V."/>
            <person name="Aves S.J."/>
            <person name="Beiko R.G."/>
            <person name="Coutinho P."/>
            <person name="Dacks J.B."/>
            <person name="Durnford D.G."/>
            <person name="Fast N.M."/>
            <person name="Green B.R."/>
            <person name="Grisdale C.J."/>
            <person name="Hempel F."/>
            <person name="Henrissat B."/>
            <person name="Hoppner M.P."/>
            <person name="Ishida K."/>
            <person name="Kim E."/>
            <person name="Koreny L."/>
            <person name="Kroth P.G."/>
            <person name="Liu Y."/>
            <person name="Malik S.B."/>
            <person name="Maier U.G."/>
            <person name="McRose D."/>
            <person name="Mock T."/>
            <person name="Neilson J.A."/>
            <person name="Onodera N.T."/>
            <person name="Poole A.M."/>
            <person name="Pritham E.J."/>
            <person name="Richards T.A."/>
            <person name="Rocap G."/>
            <person name="Roy S.W."/>
            <person name="Sarai C."/>
            <person name="Schaack S."/>
            <person name="Shirato S."/>
            <person name="Slamovits C.H."/>
            <person name="Spencer D.F."/>
            <person name="Suzuki S."/>
            <person name="Worden A.Z."/>
            <person name="Zauner S."/>
            <person name="Barry K."/>
            <person name="Bell C."/>
            <person name="Bharti A.K."/>
            <person name="Crow J.A."/>
            <person name="Grimwood J."/>
            <person name="Kramer R."/>
            <person name="Lindquist E."/>
            <person name="Lucas S."/>
            <person name="Salamov A."/>
            <person name="McFadden G.I."/>
            <person name="Lane C.E."/>
            <person name="Keeling P.J."/>
            <person name="Gray M.W."/>
            <person name="Grigoriev I.V."/>
            <person name="Archibald J.M."/>
        </authorList>
    </citation>
    <scope>NUCLEOTIDE SEQUENCE</scope>
    <source>
        <strain evidence="2 4">CCMP2712</strain>
    </source>
</reference>
<feature type="compositionally biased region" description="Polar residues" evidence="1">
    <location>
        <begin position="102"/>
        <end position="116"/>
    </location>
</feature>
<feature type="compositionally biased region" description="Basic and acidic residues" evidence="1">
    <location>
        <begin position="80"/>
        <end position="101"/>
    </location>
</feature>
<feature type="region of interest" description="Disordered" evidence="1">
    <location>
        <begin position="136"/>
        <end position="156"/>
    </location>
</feature>
<feature type="compositionally biased region" description="Basic and acidic residues" evidence="1">
    <location>
        <begin position="186"/>
        <end position="200"/>
    </location>
</feature>
<sequence>MQPFDNERSYHDDLRSQLPNRNYDAPQDYRGYDGYQSGTSGLIDEQGMAADDHAKGTGPGSSSSVMSFGEPRNRTSSYSDSRESRHEQQRRYKAELDRQIQEKNQGGQDRSRSQANRVSCSASVWLVQSDRNCQPTSIIVPENPTSPGLKEAAGKVSSMHWGERDVKQWYEAEDRKKSYREELMQQIREKERSRTGDSARSRRLSGNSSFFSDADDRGDSHLPALPSLTQGVPSSCQAQLPLILRKLQRDQKDYHNAYADSHPPVMVASPPSLLPVLIPPQRSLAPGHALAAPLDPRQMSSARSSVETEVYFPGGGYGVQGSSYTPSQAGSVSQEAYDALVAQM</sequence>
<gene>
    <name evidence="2" type="ORF">GUITHDRAFT_136304</name>
</gene>
<dbReference type="EnsemblProtists" id="EKX49140">
    <property type="protein sequence ID" value="EKX49140"/>
    <property type="gene ID" value="GUITHDRAFT_136304"/>
</dbReference>
<dbReference type="PaxDb" id="55529-EKX49140"/>